<dbReference type="AlphaFoldDB" id="A0A164WUN5"/>
<feature type="domain" description="DDE-1" evidence="1">
    <location>
        <begin position="250"/>
        <end position="335"/>
    </location>
</feature>
<dbReference type="PANTHER" id="PTHR19303">
    <property type="entry name" value="TRANSPOSON"/>
    <property type="match status" value="1"/>
</dbReference>
<sequence>MVRSYIKKHAGNALTEDETKGVLHRITTSGISFCKAALTGLSKSTLHRLSHKINQSDQSSYKLKRNLHRRQTFTPEKEKELALYLIVAQKLNHDLTPRQTRKLAIIYGKANAIEMPLPWHKNESAGEDWFAAFLKRNANLSIRKPESTSQARAPAVNHPVIDNFYDNSQVLLTKYNFLPSELYNTDETNNPTVLDLPKVVAARGKQGTNVTMLAFVNAAGRAIPDTFIYPVKKVNLKKMVNLPDGFIPLATLSVWMTAELFLISLKHFVSQITCSPEKPILLIIDTHISHISWPVVEYCKEVGIILFTLPPHTSHVTQPLDRGLFGPMKGELKRAHSPYERRFTVDNIKAAFAECGIHPFNRFAIPEYFFAPA</sequence>
<dbReference type="Gene3D" id="3.30.420.10">
    <property type="entry name" value="Ribonuclease H-like superfamily/Ribonuclease H"/>
    <property type="match status" value="1"/>
</dbReference>
<dbReference type="GO" id="GO:0005634">
    <property type="term" value="C:nucleus"/>
    <property type="evidence" value="ECO:0007669"/>
    <property type="project" value="TreeGrafter"/>
</dbReference>
<evidence type="ECO:0000259" key="1">
    <source>
        <dbReference type="Pfam" id="PF03184"/>
    </source>
</evidence>
<dbReference type="GO" id="GO:0003677">
    <property type="term" value="F:DNA binding"/>
    <property type="evidence" value="ECO:0007669"/>
    <property type="project" value="TreeGrafter"/>
</dbReference>
<dbReference type="PANTHER" id="PTHR19303:SF74">
    <property type="entry name" value="POGO TRANSPOSABLE ELEMENT WITH KRAB DOMAIN"/>
    <property type="match status" value="1"/>
</dbReference>
<accession>A0A164WUN5</accession>
<dbReference type="InterPro" id="IPR050863">
    <property type="entry name" value="CenT-Element_Derived"/>
</dbReference>
<dbReference type="OrthoDB" id="4327074at2759"/>
<protein>
    <recommendedName>
        <fullName evidence="1">DDE-1 domain-containing protein</fullName>
    </recommendedName>
</protein>
<dbReference type="Proteomes" id="UP000076858">
    <property type="component" value="Unassembled WGS sequence"/>
</dbReference>
<evidence type="ECO:0000313" key="2">
    <source>
        <dbReference type="EMBL" id="KZS13594.1"/>
    </source>
</evidence>
<dbReference type="InterPro" id="IPR004875">
    <property type="entry name" value="DDE_SF_endonuclease_dom"/>
</dbReference>
<organism evidence="2 3">
    <name type="scientific">Daphnia magna</name>
    <dbReference type="NCBI Taxonomy" id="35525"/>
    <lineage>
        <taxon>Eukaryota</taxon>
        <taxon>Metazoa</taxon>
        <taxon>Ecdysozoa</taxon>
        <taxon>Arthropoda</taxon>
        <taxon>Crustacea</taxon>
        <taxon>Branchiopoda</taxon>
        <taxon>Diplostraca</taxon>
        <taxon>Cladocera</taxon>
        <taxon>Anomopoda</taxon>
        <taxon>Daphniidae</taxon>
        <taxon>Daphnia</taxon>
    </lineage>
</organism>
<gene>
    <name evidence="2" type="ORF">APZ42_021235</name>
</gene>
<dbReference type="EMBL" id="LRGB01001049">
    <property type="protein sequence ID" value="KZS13594.1"/>
    <property type="molecule type" value="Genomic_DNA"/>
</dbReference>
<dbReference type="InterPro" id="IPR036397">
    <property type="entry name" value="RNaseH_sf"/>
</dbReference>
<keyword evidence="3" id="KW-1185">Reference proteome</keyword>
<dbReference type="Pfam" id="PF03184">
    <property type="entry name" value="DDE_1"/>
    <property type="match status" value="1"/>
</dbReference>
<name>A0A164WUN5_9CRUS</name>
<evidence type="ECO:0000313" key="3">
    <source>
        <dbReference type="Proteomes" id="UP000076858"/>
    </source>
</evidence>
<reference evidence="2 3" key="1">
    <citation type="submission" date="2016-03" db="EMBL/GenBank/DDBJ databases">
        <title>EvidentialGene: Evidence-directed Construction of Genes on Genomes.</title>
        <authorList>
            <person name="Gilbert D.G."/>
            <person name="Choi J.-H."/>
            <person name="Mockaitis K."/>
            <person name="Colbourne J."/>
            <person name="Pfrender M."/>
        </authorList>
    </citation>
    <scope>NUCLEOTIDE SEQUENCE [LARGE SCALE GENOMIC DNA]</scope>
    <source>
        <strain evidence="2 3">Xinb3</strain>
        <tissue evidence="2">Complete organism</tissue>
    </source>
</reference>
<proteinExistence type="predicted"/>
<comment type="caution">
    <text evidence="2">The sequence shown here is derived from an EMBL/GenBank/DDBJ whole genome shotgun (WGS) entry which is preliminary data.</text>
</comment>